<comment type="caution">
    <text evidence="2">The sequence shown here is derived from an EMBL/GenBank/DDBJ whole genome shotgun (WGS) entry which is preliminary data.</text>
</comment>
<evidence type="ECO:0000313" key="3">
    <source>
        <dbReference type="Proteomes" id="UP000649232"/>
    </source>
</evidence>
<reference evidence="2 3" key="1">
    <citation type="submission" date="2020-12" db="EMBL/GenBank/DDBJ databases">
        <title>Draft genome sequences of nine environmental bacterial isolates colonizing plastic.</title>
        <authorList>
            <person name="Borre I."/>
            <person name="Sonnenschein E.C."/>
        </authorList>
    </citation>
    <scope>NUCLEOTIDE SEQUENCE [LARGE SCALE GENOMIC DNA]</scope>
    <source>
        <strain evidence="2 3">IB30</strain>
    </source>
</reference>
<dbReference type="InterPro" id="IPR038475">
    <property type="entry name" value="RecG_C_sf"/>
</dbReference>
<dbReference type="Gene3D" id="3.30.565.60">
    <property type="match status" value="1"/>
</dbReference>
<evidence type="ECO:0008006" key="4">
    <source>
        <dbReference type="Google" id="ProtNLM"/>
    </source>
</evidence>
<evidence type="ECO:0000256" key="1">
    <source>
        <dbReference type="SAM" id="MobiDB-lite"/>
    </source>
</evidence>
<dbReference type="Proteomes" id="UP000649232">
    <property type="component" value="Unassembled WGS sequence"/>
</dbReference>
<organism evidence="2 3">
    <name type="scientific">Paraglaciecola chathamensis</name>
    <dbReference type="NCBI Taxonomy" id="368405"/>
    <lineage>
        <taxon>Bacteria</taxon>
        <taxon>Pseudomonadati</taxon>
        <taxon>Pseudomonadota</taxon>
        <taxon>Gammaproteobacteria</taxon>
        <taxon>Alteromonadales</taxon>
        <taxon>Alteromonadaceae</taxon>
        <taxon>Paraglaciecola</taxon>
    </lineage>
</organism>
<sequence length="326" mass="36562">MRIPITKAIEGGESDCRNSAIHDMFRMVGLSERLGSGVNSIFSNWSSQHWQLPKLYELVDTEQTLLELRMIDLVDPQVLGHLISLFGEKFNQLGQLDRTILITAATEKWVNHERVMQLTSEHSREVTLALPKLERNGFLQSTGSQKEKFYTLPGSKVSTVDEIFGGVSNTSTTFGASSEYSGNTSEAKNIGSEDKPVSIQDKQKPRDALGRLILEDVEYPFIDDLKTLETTFRGTLENLASESKNNKRLSKEVMQSIILSVCSEHYVSRPVLSELLSRSSDALRQSYLTSMIRDGVLSYAFPQQPTHEKQGYISSVSLSEQNTEDM</sequence>
<name>A0ABS0WG05_9ALTE</name>
<accession>A0ABS0WG05</accession>
<dbReference type="EMBL" id="JAEILT010000019">
    <property type="protein sequence ID" value="MBJ2137422.1"/>
    <property type="molecule type" value="Genomic_DNA"/>
</dbReference>
<feature type="compositionally biased region" description="Polar residues" evidence="1">
    <location>
        <begin position="175"/>
        <end position="187"/>
    </location>
</feature>
<gene>
    <name evidence="2" type="ORF">JEU11_13250</name>
</gene>
<feature type="region of interest" description="Disordered" evidence="1">
    <location>
        <begin position="175"/>
        <end position="198"/>
    </location>
</feature>
<proteinExistence type="predicted"/>
<evidence type="ECO:0000313" key="2">
    <source>
        <dbReference type="EMBL" id="MBJ2137422.1"/>
    </source>
</evidence>
<protein>
    <recommendedName>
        <fullName evidence="4">ATP-dependent DNA helicase RecG C-terminal domain-containing protein</fullName>
    </recommendedName>
</protein>